<feature type="binding site" evidence="6">
    <location>
        <position position="358"/>
    </location>
    <ligand>
        <name>S-adenosyl-L-methionine</name>
        <dbReference type="ChEBI" id="CHEBI:59789"/>
    </ligand>
</feature>
<evidence type="ECO:0000256" key="7">
    <source>
        <dbReference type="SAM" id="MobiDB-lite"/>
    </source>
</evidence>
<evidence type="ECO:0000256" key="1">
    <source>
        <dbReference type="ARBA" id="ARBA00007494"/>
    </source>
</evidence>
<dbReference type="Proteomes" id="UP000822688">
    <property type="component" value="Chromosome 4"/>
</dbReference>
<evidence type="ECO:0000256" key="4">
    <source>
        <dbReference type="ARBA" id="ARBA00022691"/>
    </source>
</evidence>
<dbReference type="InterPro" id="IPR023267">
    <property type="entry name" value="RCMT"/>
</dbReference>
<feature type="compositionally biased region" description="Basic and acidic residues" evidence="7">
    <location>
        <begin position="445"/>
        <end position="457"/>
    </location>
</feature>
<dbReference type="SUPFAM" id="SSF53335">
    <property type="entry name" value="S-adenosyl-L-methionine-dependent methyltransferases"/>
    <property type="match status" value="1"/>
</dbReference>
<organism evidence="9 10">
    <name type="scientific">Ceratodon purpureus</name>
    <name type="common">Fire moss</name>
    <name type="synonym">Dicranum purpureum</name>
    <dbReference type="NCBI Taxonomy" id="3225"/>
    <lineage>
        <taxon>Eukaryota</taxon>
        <taxon>Viridiplantae</taxon>
        <taxon>Streptophyta</taxon>
        <taxon>Embryophyta</taxon>
        <taxon>Bryophyta</taxon>
        <taxon>Bryophytina</taxon>
        <taxon>Bryopsida</taxon>
        <taxon>Dicranidae</taxon>
        <taxon>Pseudoditrichales</taxon>
        <taxon>Ditrichaceae</taxon>
        <taxon>Ceratodon</taxon>
    </lineage>
</organism>
<reference evidence="9" key="1">
    <citation type="submission" date="2020-06" db="EMBL/GenBank/DDBJ databases">
        <title>WGS assembly of Ceratodon purpureus strain R40.</title>
        <authorList>
            <person name="Carey S.B."/>
            <person name="Jenkins J."/>
            <person name="Shu S."/>
            <person name="Lovell J.T."/>
            <person name="Sreedasyam A."/>
            <person name="Maumus F."/>
            <person name="Tiley G.P."/>
            <person name="Fernandez-Pozo N."/>
            <person name="Barry K."/>
            <person name="Chen C."/>
            <person name="Wang M."/>
            <person name="Lipzen A."/>
            <person name="Daum C."/>
            <person name="Saski C.A."/>
            <person name="Payton A.C."/>
            <person name="Mcbreen J.C."/>
            <person name="Conrad R.E."/>
            <person name="Kollar L.M."/>
            <person name="Olsson S."/>
            <person name="Huttunen S."/>
            <person name="Landis J.B."/>
            <person name="Wickett N.J."/>
            <person name="Johnson M.G."/>
            <person name="Rensing S.A."/>
            <person name="Grimwood J."/>
            <person name="Schmutz J."/>
            <person name="Mcdaniel S.F."/>
        </authorList>
    </citation>
    <scope>NUCLEOTIDE SEQUENCE</scope>
    <source>
        <strain evidence="9">R40</strain>
    </source>
</reference>
<evidence type="ECO:0000256" key="3">
    <source>
        <dbReference type="ARBA" id="ARBA00022679"/>
    </source>
</evidence>
<evidence type="ECO:0000313" key="9">
    <source>
        <dbReference type="EMBL" id="KAG0580762.1"/>
    </source>
</evidence>
<keyword evidence="4 6" id="KW-0949">S-adenosyl-L-methionine</keyword>
<dbReference type="SUPFAM" id="SSF88697">
    <property type="entry name" value="PUA domain-like"/>
    <property type="match status" value="1"/>
</dbReference>
<protein>
    <recommendedName>
        <fullName evidence="8">SAM-dependent MTase RsmB/NOP-type domain-containing protein</fullName>
    </recommendedName>
</protein>
<feature type="region of interest" description="Disordered" evidence="7">
    <location>
        <begin position="82"/>
        <end position="101"/>
    </location>
</feature>
<feature type="domain" description="SAM-dependent MTase RsmB/NOP-type" evidence="8">
    <location>
        <begin position="213"/>
        <end position="635"/>
    </location>
</feature>
<dbReference type="PROSITE" id="PS01153">
    <property type="entry name" value="NOL1_NOP2_SUN"/>
    <property type="match status" value="1"/>
</dbReference>
<dbReference type="EMBL" id="CM026424">
    <property type="protein sequence ID" value="KAG0580762.1"/>
    <property type="molecule type" value="Genomic_DNA"/>
</dbReference>
<evidence type="ECO:0000256" key="2">
    <source>
        <dbReference type="ARBA" id="ARBA00022603"/>
    </source>
</evidence>
<evidence type="ECO:0000256" key="5">
    <source>
        <dbReference type="ARBA" id="ARBA00022884"/>
    </source>
</evidence>
<dbReference type="CDD" id="cd21150">
    <property type="entry name" value="PUA_NSun6-like"/>
    <property type="match status" value="1"/>
</dbReference>
<keyword evidence="2 6" id="KW-0489">Methyltransferase</keyword>
<proteinExistence type="inferred from homology"/>
<comment type="similarity">
    <text evidence="1 6">Belongs to the class I-like SAM-binding methyltransferase superfamily. RsmB/NOP family.</text>
</comment>
<gene>
    <name evidence="9" type="ORF">KC19_4G197400</name>
</gene>
<dbReference type="Pfam" id="PF01189">
    <property type="entry name" value="Methyltr_RsmB-F"/>
    <property type="match status" value="2"/>
</dbReference>
<evidence type="ECO:0000259" key="8">
    <source>
        <dbReference type="PROSITE" id="PS51686"/>
    </source>
</evidence>
<feature type="binding site" evidence="6">
    <location>
        <position position="331"/>
    </location>
    <ligand>
        <name>S-adenosyl-L-methionine</name>
        <dbReference type="ChEBI" id="CHEBI:59789"/>
    </ligand>
</feature>
<dbReference type="InterPro" id="IPR015947">
    <property type="entry name" value="PUA-like_sf"/>
</dbReference>
<dbReference type="PRINTS" id="PR02008">
    <property type="entry name" value="RCMTFAMILY"/>
</dbReference>
<keyword evidence="10" id="KW-1185">Reference proteome</keyword>
<evidence type="ECO:0000313" key="10">
    <source>
        <dbReference type="Proteomes" id="UP000822688"/>
    </source>
</evidence>
<keyword evidence="5 6" id="KW-0694">RNA-binding</keyword>
<feature type="binding site" evidence="6">
    <location>
        <position position="503"/>
    </location>
    <ligand>
        <name>S-adenosyl-L-methionine</name>
        <dbReference type="ChEBI" id="CHEBI:59789"/>
    </ligand>
</feature>
<dbReference type="PANTHER" id="PTHR22807">
    <property type="entry name" value="NOP2 YEAST -RELATED NOL1/NOP2/FMU SUN DOMAIN-CONTAINING"/>
    <property type="match status" value="1"/>
</dbReference>
<dbReference type="InterPro" id="IPR049560">
    <property type="entry name" value="MeTrfase_RsmB-F_NOP2_cat"/>
</dbReference>
<feature type="region of interest" description="Disordered" evidence="7">
    <location>
        <begin position="413"/>
        <end position="480"/>
    </location>
</feature>
<feature type="compositionally biased region" description="Polar residues" evidence="7">
    <location>
        <begin position="82"/>
        <end position="97"/>
    </location>
</feature>
<dbReference type="Pfam" id="PF01472">
    <property type="entry name" value="PUA"/>
    <property type="match status" value="1"/>
</dbReference>
<dbReference type="Gene3D" id="2.30.130.10">
    <property type="entry name" value="PUA domain"/>
    <property type="match status" value="1"/>
</dbReference>
<dbReference type="InterPro" id="IPR029063">
    <property type="entry name" value="SAM-dependent_MTases_sf"/>
</dbReference>
<evidence type="ECO:0000256" key="6">
    <source>
        <dbReference type="PROSITE-ProRule" id="PRU01023"/>
    </source>
</evidence>
<dbReference type="SMART" id="SM00359">
    <property type="entry name" value="PUA"/>
    <property type="match status" value="1"/>
</dbReference>
<dbReference type="GO" id="GO:0008173">
    <property type="term" value="F:RNA methyltransferase activity"/>
    <property type="evidence" value="ECO:0007669"/>
    <property type="project" value="InterPro"/>
</dbReference>
<feature type="active site" description="Nucleophile" evidence="6">
    <location>
        <position position="554"/>
    </location>
</feature>
<dbReference type="InterPro" id="IPR036974">
    <property type="entry name" value="PUA_sf"/>
</dbReference>
<sequence length="637" mass="69642">MGDDGELQPVHNHASYTPRLVWNPRVHDYLSQAYGPQHFAQISQALTRPSIHSCVRVNTLRTTKREVIKRLTEYVLEQQDGNQSAMLRHNNSQQGSSEAADLKEMECTIPSESTSQPDKGPETSSVCFEHDVLENVVMVRGRGPCSINYDAARTEEGVLREVVVSRKCAEAVLRGAHVFVPGVLACSGHIEKDELVAVSVAMERPDGEGGWFVGVTRGTTLSSEHAKSQFKDEERSGWFVGIGRAMMTRASLFRETKGVAVEMVNRVYDLPPFSGLLNGDIFLQNLPSVVAAHVLDPQPGERILDMCAAPGGKTTGIATLMGDKGVVIALDRSHNKVLDIVRLAEEMKLSCIQAIKMDALKSVRVESTPHQVIQNEPIDESTTNTRLTQAGTDDGVVTDFILNEPDNVVQKCSKKHLREESAQDSTEAAGGPKCAAASPVSSTRSNEESTSTKKFKDNGAYASRKAARKEARKLKTGLKKAAEADTPYKKGFAPQSFDRVLLDAPCSALGLRPRLFAGQETLDGLRQHANYQRRLIDQAVQLVRPNGTLVYSTCTLNPGENEGVVRYALDTYPFLSLSPQHPKLGGPGLVGGDDVFDGATYRAWLRKGEEDMVQRFDPVGPRDTIGFFIAKFCVAAH</sequence>
<dbReference type="GO" id="GO:0003723">
    <property type="term" value="F:RNA binding"/>
    <property type="evidence" value="ECO:0007669"/>
    <property type="project" value="UniProtKB-UniRule"/>
</dbReference>
<feature type="compositionally biased region" description="Basic residues" evidence="7">
    <location>
        <begin position="465"/>
        <end position="478"/>
    </location>
</feature>
<dbReference type="PANTHER" id="PTHR22807:SF34">
    <property type="entry name" value="TRNA (CYTOSINE(72)-C(5))-METHYLTRANSFERASE NSUN6"/>
    <property type="match status" value="1"/>
</dbReference>
<accession>A0A8T0IBF7</accession>
<dbReference type="GO" id="GO:0001510">
    <property type="term" value="P:RNA methylation"/>
    <property type="evidence" value="ECO:0007669"/>
    <property type="project" value="InterPro"/>
</dbReference>
<feature type="binding site" evidence="6">
    <location>
        <begin position="307"/>
        <end position="313"/>
    </location>
    <ligand>
        <name>S-adenosyl-L-methionine</name>
        <dbReference type="ChEBI" id="CHEBI:59789"/>
    </ligand>
</feature>
<dbReference type="InterPro" id="IPR001678">
    <property type="entry name" value="MeTrfase_RsmB-F_NOP2_dom"/>
</dbReference>
<name>A0A8T0IBF7_CERPU</name>
<dbReference type="InterPro" id="IPR018314">
    <property type="entry name" value="RsmB/NOL1/NOP2-like_CS"/>
</dbReference>
<comment type="caution">
    <text evidence="9">The sequence shown here is derived from an EMBL/GenBank/DDBJ whole genome shotgun (WGS) entry which is preliminary data.</text>
</comment>
<dbReference type="Gene3D" id="3.40.50.150">
    <property type="entry name" value="Vaccinia Virus protein VP39"/>
    <property type="match status" value="2"/>
</dbReference>
<dbReference type="PROSITE" id="PS51686">
    <property type="entry name" value="SAM_MT_RSMB_NOP"/>
    <property type="match status" value="1"/>
</dbReference>
<dbReference type="AlphaFoldDB" id="A0A8T0IBF7"/>
<dbReference type="InterPro" id="IPR002478">
    <property type="entry name" value="PUA"/>
</dbReference>
<dbReference type="PROSITE" id="PS50890">
    <property type="entry name" value="PUA"/>
    <property type="match status" value="1"/>
</dbReference>
<keyword evidence="3 6" id="KW-0808">Transferase</keyword>